<sequence length="151" mass="17422">MKQLSTFLFVIILLSVFSCDGQRTFEKYEGFETQSWQIQDTVSFTMDIPVPTGPSILAVKYNEEYEFRNLYLRYLTLDSLGNVIESQLVNIPLFENTSGKPLGKGFGSTFTRYDTLPLTSHKAYHRIQFLQYMRVEDLKGVEAIGLKRVKN</sequence>
<dbReference type="EMBL" id="JBHLWI010000007">
    <property type="protein sequence ID" value="MFC0261836.1"/>
    <property type="molecule type" value="Genomic_DNA"/>
</dbReference>
<dbReference type="PROSITE" id="PS51257">
    <property type="entry name" value="PROKAR_LIPOPROTEIN"/>
    <property type="match status" value="1"/>
</dbReference>
<dbReference type="Pfam" id="PF14109">
    <property type="entry name" value="GldH_lipo"/>
    <property type="match status" value="1"/>
</dbReference>
<name>A0ABV6FPR1_9BACT</name>
<gene>
    <name evidence="1" type="ORF">ACFFIP_04020</name>
</gene>
<keyword evidence="2" id="KW-1185">Reference proteome</keyword>
<protein>
    <submittedName>
        <fullName evidence="1">Gliding motility lipoprotein GldH</fullName>
    </submittedName>
</protein>
<dbReference type="InterPro" id="IPR020018">
    <property type="entry name" value="Motility-assoc_lipoprot_GldH"/>
</dbReference>
<keyword evidence="1" id="KW-0449">Lipoprotein</keyword>
<reference evidence="1 2" key="1">
    <citation type="submission" date="2024-09" db="EMBL/GenBank/DDBJ databases">
        <authorList>
            <person name="Sun Q."/>
            <person name="Mori K."/>
        </authorList>
    </citation>
    <scope>NUCLEOTIDE SEQUENCE [LARGE SCALE GENOMIC DNA]</scope>
    <source>
        <strain evidence="1 2">CCM 7650</strain>
    </source>
</reference>
<dbReference type="RefSeq" id="WP_382386276.1">
    <property type="nucleotide sequence ID" value="NZ_JBHLWI010000007.1"/>
</dbReference>
<evidence type="ECO:0000313" key="2">
    <source>
        <dbReference type="Proteomes" id="UP001589797"/>
    </source>
</evidence>
<proteinExistence type="predicted"/>
<evidence type="ECO:0000313" key="1">
    <source>
        <dbReference type="EMBL" id="MFC0261836.1"/>
    </source>
</evidence>
<comment type="caution">
    <text evidence="1">The sequence shown here is derived from an EMBL/GenBank/DDBJ whole genome shotgun (WGS) entry which is preliminary data.</text>
</comment>
<accession>A0ABV6FPR1</accession>
<organism evidence="1 2">
    <name type="scientific">Fontibacter flavus</name>
    <dbReference type="NCBI Taxonomy" id="654838"/>
    <lineage>
        <taxon>Bacteria</taxon>
        <taxon>Pseudomonadati</taxon>
        <taxon>Bacteroidota</taxon>
        <taxon>Cytophagia</taxon>
        <taxon>Cytophagales</taxon>
        <taxon>Cyclobacteriaceae</taxon>
        <taxon>Fontibacter</taxon>
    </lineage>
</organism>
<dbReference type="Proteomes" id="UP001589797">
    <property type="component" value="Unassembled WGS sequence"/>
</dbReference>